<dbReference type="RefSeq" id="WP_148918330.1">
    <property type="nucleotide sequence ID" value="NZ_VTAV01000002.1"/>
</dbReference>
<proteinExistence type="predicted"/>
<organism evidence="2 3">
    <name type="scientific">Sphingobacterium phlebotomi</name>
    <dbReference type="NCBI Taxonomy" id="2605433"/>
    <lineage>
        <taxon>Bacteria</taxon>
        <taxon>Pseudomonadati</taxon>
        <taxon>Bacteroidota</taxon>
        <taxon>Sphingobacteriia</taxon>
        <taxon>Sphingobacteriales</taxon>
        <taxon>Sphingobacteriaceae</taxon>
        <taxon>Sphingobacterium</taxon>
    </lineage>
</organism>
<sequence length="190" mass="21603">MNNLFRLLLILLFLTIGNQSFSQIGLGVKLGGNLSGADALSFRSSKRLGFQVGAAVSYHFRPNMAIQVEPTFDVTRVRANSETVHETNGIDKGNKTLHFFDLPVLFRLDVTSGFALLGGIEFNSLLNEDKYRLNNNEYAFKEGTRLGYTVGLELGKFYFRYRGFERSTNVYRSWTTTIQQYQAGVRWDIF</sequence>
<evidence type="ECO:0000313" key="3">
    <source>
        <dbReference type="Proteomes" id="UP000322362"/>
    </source>
</evidence>
<protein>
    <submittedName>
        <fullName evidence="2">PorT family protein</fullName>
    </submittedName>
</protein>
<feature type="domain" description="Outer membrane protein beta-barrel" evidence="1">
    <location>
        <begin position="23"/>
        <end position="160"/>
    </location>
</feature>
<dbReference type="Proteomes" id="UP000322362">
    <property type="component" value="Unassembled WGS sequence"/>
</dbReference>
<reference evidence="2 3" key="1">
    <citation type="submission" date="2019-08" db="EMBL/GenBank/DDBJ databases">
        <title>Phlebobacter frassis gen. nov. sp. nov., a new member of family Sphingobacteriaceae isolated from sand fly rearing media.</title>
        <authorList>
            <person name="Kakumanu M.L."/>
            <person name="Marayati B.F."/>
            <person name="Wada-Katsumata A."/>
            <person name="Wasserberg G."/>
            <person name="Schal C."/>
            <person name="Apperson C.S."/>
            <person name="Ponnusamy L."/>
        </authorList>
    </citation>
    <scope>NUCLEOTIDE SEQUENCE [LARGE SCALE GENOMIC DNA]</scope>
    <source>
        <strain evidence="2 3">SSI9</strain>
    </source>
</reference>
<evidence type="ECO:0000259" key="1">
    <source>
        <dbReference type="Pfam" id="PF13568"/>
    </source>
</evidence>
<accession>A0A5D4H8W1</accession>
<dbReference type="AlphaFoldDB" id="A0A5D4H8W1"/>
<evidence type="ECO:0000313" key="2">
    <source>
        <dbReference type="EMBL" id="TYR37591.1"/>
    </source>
</evidence>
<dbReference type="EMBL" id="VTAV01000002">
    <property type="protein sequence ID" value="TYR37591.1"/>
    <property type="molecule type" value="Genomic_DNA"/>
</dbReference>
<name>A0A5D4H8W1_9SPHI</name>
<dbReference type="Pfam" id="PF13568">
    <property type="entry name" value="OMP_b-brl_2"/>
    <property type="match status" value="1"/>
</dbReference>
<gene>
    <name evidence="2" type="ORF">FXV77_06225</name>
</gene>
<keyword evidence="3" id="KW-1185">Reference proteome</keyword>
<dbReference type="InterPro" id="IPR025665">
    <property type="entry name" value="Beta-barrel_OMP_2"/>
</dbReference>
<comment type="caution">
    <text evidence="2">The sequence shown here is derived from an EMBL/GenBank/DDBJ whole genome shotgun (WGS) entry which is preliminary data.</text>
</comment>